<dbReference type="Gene3D" id="3.40.50.12780">
    <property type="entry name" value="N-terminal domain of ligase-like"/>
    <property type="match status" value="1"/>
</dbReference>
<dbReference type="Proteomes" id="UP000075517">
    <property type="component" value="Unassembled WGS sequence"/>
</dbReference>
<dbReference type="SUPFAM" id="SSF56801">
    <property type="entry name" value="Acetyl-CoA synthetase-like"/>
    <property type="match status" value="1"/>
</dbReference>
<reference evidence="3 4" key="1">
    <citation type="submission" date="2016-01" db="EMBL/GenBank/DDBJ databases">
        <title>Draft Genome Sequences of Seven Thermophilic Sporeformers Isolated from Foods.</title>
        <authorList>
            <person name="Berendsen E.M."/>
            <person name="Wells-Bennik M.H."/>
            <person name="Krawcyk A.O."/>
            <person name="De Jong A."/>
            <person name="Holsappel S."/>
            <person name="Eijlander R.T."/>
            <person name="Kuipers O.P."/>
        </authorList>
    </citation>
    <scope>NUCLEOTIDE SEQUENCE [LARGE SCALE GENOMIC DNA]</scope>
    <source>
        <strain evidence="3 4">B4114</strain>
    </source>
</reference>
<dbReference type="InterPro" id="IPR042099">
    <property type="entry name" value="ANL_N_sf"/>
</dbReference>
<dbReference type="Pfam" id="PF00501">
    <property type="entry name" value="AMP-binding"/>
    <property type="match status" value="1"/>
</dbReference>
<sequence>MLEMLEGFYGVFEVRGVMVPLNTRLKSDDYVFILNHSETKVLFVDQELYGLIAPVKNKLETVEEIIVHHKTEAAIDEIDYDEWLAAQSSAPVPHRRRHLSHALRKSSAGSLSRCTA</sequence>
<dbReference type="AlphaFoldDB" id="A0A150N3B9"/>
<proteinExistence type="predicted"/>
<keyword evidence="3" id="KW-0436">Ligase</keyword>
<dbReference type="GO" id="GO:0004467">
    <property type="term" value="F:long-chain fatty acid-CoA ligase activity"/>
    <property type="evidence" value="ECO:0007669"/>
    <property type="project" value="UniProtKB-EC"/>
</dbReference>
<feature type="compositionally biased region" description="Basic residues" evidence="1">
    <location>
        <begin position="93"/>
        <end position="104"/>
    </location>
</feature>
<dbReference type="PATRIC" id="fig|1422.17.peg.2221"/>
<feature type="domain" description="AMP-dependent synthetase/ligase" evidence="2">
    <location>
        <begin position="2"/>
        <end position="80"/>
    </location>
</feature>
<dbReference type="InterPro" id="IPR000873">
    <property type="entry name" value="AMP-dep_synth/lig_dom"/>
</dbReference>
<feature type="region of interest" description="Disordered" evidence="1">
    <location>
        <begin position="91"/>
        <end position="116"/>
    </location>
</feature>
<dbReference type="EC" id="6.2.1.3" evidence="3"/>
<accession>A0A150N3B9</accession>
<gene>
    <name evidence="3" type="ORF">B4114_0611</name>
</gene>
<dbReference type="EMBL" id="LQYY01000152">
    <property type="protein sequence ID" value="KYD31148.1"/>
    <property type="molecule type" value="Genomic_DNA"/>
</dbReference>
<feature type="compositionally biased region" description="Polar residues" evidence="1">
    <location>
        <begin position="107"/>
        <end position="116"/>
    </location>
</feature>
<evidence type="ECO:0000313" key="4">
    <source>
        <dbReference type="Proteomes" id="UP000075517"/>
    </source>
</evidence>
<comment type="caution">
    <text evidence="3">The sequence shown here is derived from an EMBL/GenBank/DDBJ whole genome shotgun (WGS) entry which is preliminary data.</text>
</comment>
<evidence type="ECO:0000313" key="3">
    <source>
        <dbReference type="EMBL" id="KYD31148.1"/>
    </source>
</evidence>
<organism evidence="3 4">
    <name type="scientific">Geobacillus stearothermophilus</name>
    <name type="common">Bacillus stearothermophilus</name>
    <dbReference type="NCBI Taxonomy" id="1422"/>
    <lineage>
        <taxon>Bacteria</taxon>
        <taxon>Bacillati</taxon>
        <taxon>Bacillota</taxon>
        <taxon>Bacilli</taxon>
        <taxon>Bacillales</taxon>
        <taxon>Anoxybacillaceae</taxon>
        <taxon>Geobacillus</taxon>
    </lineage>
</organism>
<name>A0A150N3B9_GEOSE</name>
<protein>
    <submittedName>
        <fullName evidence="3">Long-chain-fatty-acid--CoA ligase</fullName>
        <ecNumber evidence="3">6.2.1.3</ecNumber>
    </submittedName>
</protein>
<evidence type="ECO:0000256" key="1">
    <source>
        <dbReference type="SAM" id="MobiDB-lite"/>
    </source>
</evidence>
<evidence type="ECO:0000259" key="2">
    <source>
        <dbReference type="Pfam" id="PF00501"/>
    </source>
</evidence>